<organism evidence="2 3">
    <name type="scientific">Lentithecium fluviatile CBS 122367</name>
    <dbReference type="NCBI Taxonomy" id="1168545"/>
    <lineage>
        <taxon>Eukaryota</taxon>
        <taxon>Fungi</taxon>
        <taxon>Dikarya</taxon>
        <taxon>Ascomycota</taxon>
        <taxon>Pezizomycotina</taxon>
        <taxon>Dothideomycetes</taxon>
        <taxon>Pleosporomycetidae</taxon>
        <taxon>Pleosporales</taxon>
        <taxon>Massarineae</taxon>
        <taxon>Lentitheciaceae</taxon>
        <taxon>Lentithecium</taxon>
    </lineage>
</organism>
<keyword evidence="3" id="KW-1185">Reference proteome</keyword>
<proteinExistence type="predicted"/>
<evidence type="ECO:0000313" key="2">
    <source>
        <dbReference type="EMBL" id="KAF2684625.1"/>
    </source>
</evidence>
<sequence length="197" mass="22132">MGSTFGMMGAVSCGTPPAAGGFGVLAGLSGILGVTMPKDKPAETLEGQDVRGSLSKMVDKAFDASIDHVNKVLKAIYTDGLQEDIPESLIKQSWSAEAVRALGDGQWIVDTPTFNLEALGNHLAHQMKQELAWQMLRLRTARPRHHQNQPKLKPVLCPQRRLERGQKRVLQPRPYHRSRRRRRRALEGRSRRVRRRN</sequence>
<evidence type="ECO:0000256" key="1">
    <source>
        <dbReference type="SAM" id="MobiDB-lite"/>
    </source>
</evidence>
<evidence type="ECO:0000313" key="3">
    <source>
        <dbReference type="Proteomes" id="UP000799291"/>
    </source>
</evidence>
<gene>
    <name evidence="2" type="ORF">K458DRAFT_431527</name>
</gene>
<dbReference type="AlphaFoldDB" id="A0A6G1J318"/>
<accession>A0A6G1J318</accession>
<protein>
    <submittedName>
        <fullName evidence="2">Uncharacterized protein</fullName>
    </submittedName>
</protein>
<reference evidence="2" key="1">
    <citation type="journal article" date="2020" name="Stud. Mycol.">
        <title>101 Dothideomycetes genomes: a test case for predicting lifestyles and emergence of pathogens.</title>
        <authorList>
            <person name="Haridas S."/>
            <person name="Albert R."/>
            <person name="Binder M."/>
            <person name="Bloem J."/>
            <person name="Labutti K."/>
            <person name="Salamov A."/>
            <person name="Andreopoulos B."/>
            <person name="Baker S."/>
            <person name="Barry K."/>
            <person name="Bills G."/>
            <person name="Bluhm B."/>
            <person name="Cannon C."/>
            <person name="Castanera R."/>
            <person name="Culley D."/>
            <person name="Daum C."/>
            <person name="Ezra D."/>
            <person name="Gonzalez J."/>
            <person name="Henrissat B."/>
            <person name="Kuo A."/>
            <person name="Liang C."/>
            <person name="Lipzen A."/>
            <person name="Lutzoni F."/>
            <person name="Magnuson J."/>
            <person name="Mondo S."/>
            <person name="Nolan M."/>
            <person name="Ohm R."/>
            <person name="Pangilinan J."/>
            <person name="Park H.-J."/>
            <person name="Ramirez L."/>
            <person name="Alfaro M."/>
            <person name="Sun H."/>
            <person name="Tritt A."/>
            <person name="Yoshinaga Y."/>
            <person name="Zwiers L.-H."/>
            <person name="Turgeon B."/>
            <person name="Goodwin S."/>
            <person name="Spatafora J."/>
            <person name="Crous P."/>
            <person name="Grigoriev I."/>
        </authorList>
    </citation>
    <scope>NUCLEOTIDE SEQUENCE</scope>
    <source>
        <strain evidence="2">CBS 122367</strain>
    </source>
</reference>
<feature type="compositionally biased region" description="Basic residues" evidence="1">
    <location>
        <begin position="174"/>
        <end position="184"/>
    </location>
</feature>
<name>A0A6G1J318_9PLEO</name>
<dbReference type="Proteomes" id="UP000799291">
    <property type="component" value="Unassembled WGS sequence"/>
</dbReference>
<feature type="region of interest" description="Disordered" evidence="1">
    <location>
        <begin position="165"/>
        <end position="197"/>
    </location>
</feature>
<dbReference type="EMBL" id="MU005581">
    <property type="protein sequence ID" value="KAF2684625.1"/>
    <property type="molecule type" value="Genomic_DNA"/>
</dbReference>
<dbReference type="OrthoDB" id="3704882at2759"/>